<dbReference type="GO" id="GO:0005634">
    <property type="term" value="C:nucleus"/>
    <property type="evidence" value="ECO:0007669"/>
    <property type="project" value="UniProtKB-SubCell"/>
</dbReference>
<dbReference type="Proteomes" id="UP000829196">
    <property type="component" value="Unassembled WGS sequence"/>
</dbReference>
<dbReference type="InterPro" id="IPR045249">
    <property type="entry name" value="HARBI1-like"/>
</dbReference>
<dbReference type="AlphaFoldDB" id="A0A8T3C4T6"/>
<keyword evidence="6" id="KW-0378">Hydrolase</keyword>
<dbReference type="PANTHER" id="PTHR22930:SF221">
    <property type="entry name" value="NUCLEASE HARBI1"/>
    <property type="match status" value="1"/>
</dbReference>
<dbReference type="Pfam" id="PF13359">
    <property type="entry name" value="DDE_Tnp_4"/>
    <property type="match status" value="1"/>
</dbReference>
<dbReference type="InterPro" id="IPR027806">
    <property type="entry name" value="HARBI1_dom"/>
</dbReference>
<evidence type="ECO:0000256" key="5">
    <source>
        <dbReference type="ARBA" id="ARBA00022723"/>
    </source>
</evidence>
<name>A0A8T3C4T6_DENNO</name>
<keyword evidence="4" id="KW-0540">Nuclease</keyword>
<evidence type="ECO:0000256" key="7">
    <source>
        <dbReference type="ARBA" id="ARBA00023242"/>
    </source>
</evidence>
<dbReference type="OrthoDB" id="6756822at2759"/>
<keyword evidence="7" id="KW-0539">Nucleus</keyword>
<comment type="caution">
    <text evidence="9">The sequence shown here is derived from an EMBL/GenBank/DDBJ whole genome shotgun (WGS) entry which is preliminary data.</text>
</comment>
<organism evidence="9 10">
    <name type="scientific">Dendrobium nobile</name>
    <name type="common">Orchid</name>
    <dbReference type="NCBI Taxonomy" id="94219"/>
    <lineage>
        <taxon>Eukaryota</taxon>
        <taxon>Viridiplantae</taxon>
        <taxon>Streptophyta</taxon>
        <taxon>Embryophyta</taxon>
        <taxon>Tracheophyta</taxon>
        <taxon>Spermatophyta</taxon>
        <taxon>Magnoliopsida</taxon>
        <taxon>Liliopsida</taxon>
        <taxon>Asparagales</taxon>
        <taxon>Orchidaceae</taxon>
        <taxon>Epidendroideae</taxon>
        <taxon>Malaxideae</taxon>
        <taxon>Dendrobiinae</taxon>
        <taxon>Dendrobium</taxon>
    </lineage>
</organism>
<dbReference type="GO" id="GO:0004518">
    <property type="term" value="F:nuclease activity"/>
    <property type="evidence" value="ECO:0007669"/>
    <property type="project" value="UniProtKB-KW"/>
</dbReference>
<comment type="subcellular location">
    <subcellularLocation>
        <location evidence="2">Nucleus</location>
    </subcellularLocation>
</comment>
<accession>A0A8T3C4T6</accession>
<reference evidence="9" key="1">
    <citation type="journal article" date="2022" name="Front. Genet.">
        <title>Chromosome-Scale Assembly of the Dendrobium nobile Genome Provides Insights Into the Molecular Mechanism of the Biosynthesis of the Medicinal Active Ingredient of Dendrobium.</title>
        <authorList>
            <person name="Xu Q."/>
            <person name="Niu S.-C."/>
            <person name="Li K.-L."/>
            <person name="Zheng P.-J."/>
            <person name="Zhang X.-J."/>
            <person name="Jia Y."/>
            <person name="Liu Y."/>
            <person name="Niu Y.-X."/>
            <person name="Yu L.-H."/>
            <person name="Chen D.-F."/>
            <person name="Zhang G.-Q."/>
        </authorList>
    </citation>
    <scope>NUCLEOTIDE SEQUENCE</scope>
    <source>
        <tissue evidence="9">Leaf</tissue>
    </source>
</reference>
<evidence type="ECO:0000313" key="10">
    <source>
        <dbReference type="Proteomes" id="UP000829196"/>
    </source>
</evidence>
<dbReference type="EMBL" id="JAGYWB010000003">
    <property type="protein sequence ID" value="KAI0526785.1"/>
    <property type="molecule type" value="Genomic_DNA"/>
</dbReference>
<evidence type="ECO:0000313" key="9">
    <source>
        <dbReference type="EMBL" id="KAI0526785.1"/>
    </source>
</evidence>
<dbReference type="PANTHER" id="PTHR22930">
    <property type="match status" value="1"/>
</dbReference>
<evidence type="ECO:0000259" key="8">
    <source>
        <dbReference type="Pfam" id="PF13359"/>
    </source>
</evidence>
<dbReference type="GO" id="GO:0016787">
    <property type="term" value="F:hydrolase activity"/>
    <property type="evidence" value="ECO:0007669"/>
    <property type="project" value="UniProtKB-KW"/>
</dbReference>
<evidence type="ECO:0000256" key="2">
    <source>
        <dbReference type="ARBA" id="ARBA00004123"/>
    </source>
</evidence>
<comment type="cofactor">
    <cofactor evidence="1">
        <name>a divalent metal cation</name>
        <dbReference type="ChEBI" id="CHEBI:60240"/>
    </cofactor>
</comment>
<protein>
    <recommendedName>
        <fullName evidence="8">DDE Tnp4 domain-containing protein</fullName>
    </recommendedName>
</protein>
<evidence type="ECO:0000256" key="4">
    <source>
        <dbReference type="ARBA" id="ARBA00022722"/>
    </source>
</evidence>
<comment type="similarity">
    <text evidence="3">Belongs to the HARBI1 family.</text>
</comment>
<keyword evidence="10" id="KW-1185">Reference proteome</keyword>
<proteinExistence type="inferred from homology"/>
<sequence>MDIIVPEDKEFLDIPVHIRNDTRYMPYFKDCIGAIDGTHVDARIPVEYQIPYIGRHHSPTQNVMAVCDFNMCFTFVAVGWEGSAHDARIFKHVLRSSLYSFPVPPSVATMALHNYIRRHHSRSDPEFDECDADENFVHSEAREFRVEEEVEPLGNTNCSVELVDGEGAKDMAEVREAIAMQLYSCNRCLLSLDASLFNPRTLFLLTSLPLPALRPARSAIFLSVFFAKLKEALGKGLKFIQKPLRFDSQI</sequence>
<evidence type="ECO:0000256" key="6">
    <source>
        <dbReference type="ARBA" id="ARBA00022801"/>
    </source>
</evidence>
<gene>
    <name evidence="9" type="ORF">KFK09_002376</name>
</gene>
<keyword evidence="5" id="KW-0479">Metal-binding</keyword>
<evidence type="ECO:0000256" key="3">
    <source>
        <dbReference type="ARBA" id="ARBA00006958"/>
    </source>
</evidence>
<evidence type="ECO:0000256" key="1">
    <source>
        <dbReference type="ARBA" id="ARBA00001968"/>
    </source>
</evidence>
<feature type="domain" description="DDE Tnp4" evidence="8">
    <location>
        <begin position="35"/>
        <end position="142"/>
    </location>
</feature>
<dbReference type="GO" id="GO:0046872">
    <property type="term" value="F:metal ion binding"/>
    <property type="evidence" value="ECO:0007669"/>
    <property type="project" value="UniProtKB-KW"/>
</dbReference>